<evidence type="ECO:0000256" key="6">
    <source>
        <dbReference type="ARBA" id="ARBA00047942"/>
    </source>
</evidence>
<protein>
    <recommendedName>
        <fullName evidence="2">site-specific DNA-methyltransferase (adenine-specific)</fullName>
        <ecNumber evidence="2">2.1.1.72</ecNumber>
    </recommendedName>
</protein>
<comment type="catalytic activity">
    <reaction evidence="6">
        <text>a 2'-deoxyadenosine in DNA + S-adenosyl-L-methionine = an N(6)-methyl-2'-deoxyadenosine in DNA + S-adenosyl-L-homocysteine + H(+)</text>
        <dbReference type="Rhea" id="RHEA:15197"/>
        <dbReference type="Rhea" id="RHEA-COMP:12418"/>
        <dbReference type="Rhea" id="RHEA-COMP:12419"/>
        <dbReference type="ChEBI" id="CHEBI:15378"/>
        <dbReference type="ChEBI" id="CHEBI:57856"/>
        <dbReference type="ChEBI" id="CHEBI:59789"/>
        <dbReference type="ChEBI" id="CHEBI:90615"/>
        <dbReference type="ChEBI" id="CHEBI:90616"/>
        <dbReference type="EC" id="2.1.1.72"/>
    </reaction>
</comment>
<gene>
    <name evidence="7" type="ORF">ENT78_07030</name>
</gene>
<dbReference type="AlphaFoldDB" id="A0A7V4KE03"/>
<comment type="similarity">
    <text evidence="1">Belongs to the N(4)/N(6)-methyltransferase family.</text>
</comment>
<dbReference type="EMBL" id="DSZZ01000331">
    <property type="protein sequence ID" value="HGU53255.1"/>
    <property type="molecule type" value="Genomic_DNA"/>
</dbReference>
<reference evidence="7" key="1">
    <citation type="journal article" date="2020" name="mSystems">
        <title>Genome- and Community-Level Interaction Insights into Carbon Utilization and Element Cycling Functions of Hydrothermarchaeota in Hydrothermal Sediment.</title>
        <authorList>
            <person name="Zhou Z."/>
            <person name="Liu Y."/>
            <person name="Xu W."/>
            <person name="Pan J."/>
            <person name="Luo Z.H."/>
            <person name="Li M."/>
        </authorList>
    </citation>
    <scope>NUCLEOTIDE SEQUENCE [LARGE SCALE GENOMIC DNA]</scope>
    <source>
        <strain evidence="7">SpSt-61</strain>
    </source>
</reference>
<proteinExistence type="inferred from homology"/>
<dbReference type="SUPFAM" id="SSF53335">
    <property type="entry name" value="S-adenosyl-L-methionine-dependent methyltransferases"/>
    <property type="match status" value="1"/>
</dbReference>
<keyword evidence="4" id="KW-0808">Transferase</keyword>
<dbReference type="Gene3D" id="1.10.1020.10">
    <property type="entry name" value="Adenine-specific Methyltransferase, Domain 2"/>
    <property type="match status" value="1"/>
</dbReference>
<dbReference type="GO" id="GO:0009007">
    <property type="term" value="F:site-specific DNA-methyltransferase (adenine-specific) activity"/>
    <property type="evidence" value="ECO:0007669"/>
    <property type="project" value="UniProtKB-EC"/>
</dbReference>
<comment type="caution">
    <text evidence="7">The sequence shown here is derived from an EMBL/GenBank/DDBJ whole genome shotgun (WGS) entry which is preliminary data.</text>
</comment>
<evidence type="ECO:0000256" key="1">
    <source>
        <dbReference type="ARBA" id="ARBA00006594"/>
    </source>
</evidence>
<evidence type="ECO:0000256" key="4">
    <source>
        <dbReference type="ARBA" id="ARBA00022679"/>
    </source>
</evidence>
<dbReference type="InterPro" id="IPR023095">
    <property type="entry name" value="Ade_MeTrfase_dom_2"/>
</dbReference>
<dbReference type="InterPro" id="IPR029063">
    <property type="entry name" value="SAM-dependent_MTases_sf"/>
</dbReference>
<name>A0A7V4KE03_FERPE</name>
<evidence type="ECO:0000256" key="5">
    <source>
        <dbReference type="ARBA" id="ARBA00022691"/>
    </source>
</evidence>
<dbReference type="InterPro" id="IPR012327">
    <property type="entry name" value="MeTrfase_D12"/>
</dbReference>
<organism evidence="7">
    <name type="scientific">Fervidobacterium pennivorans</name>
    <dbReference type="NCBI Taxonomy" id="93466"/>
    <lineage>
        <taxon>Bacteria</taxon>
        <taxon>Thermotogati</taxon>
        <taxon>Thermotogota</taxon>
        <taxon>Thermotogae</taxon>
        <taxon>Thermotogales</taxon>
        <taxon>Fervidobacteriaceae</taxon>
        <taxon>Fervidobacterium</taxon>
    </lineage>
</organism>
<sequence length="65" mass="7589">MLKPLVKWAGGRSNLNKHCYNGLWRVNKSGKFSVPFGRFKNPSLPSKEHVFEFSNMLRNIEILRL</sequence>
<keyword evidence="3" id="KW-0489">Methyltransferase</keyword>
<keyword evidence="5" id="KW-0949">S-adenosyl-L-methionine</keyword>
<accession>A0A7V4KE03</accession>
<dbReference type="Pfam" id="PF02086">
    <property type="entry name" value="MethyltransfD12"/>
    <property type="match status" value="1"/>
</dbReference>
<evidence type="ECO:0000256" key="2">
    <source>
        <dbReference type="ARBA" id="ARBA00011900"/>
    </source>
</evidence>
<dbReference type="GO" id="GO:0009307">
    <property type="term" value="P:DNA restriction-modification system"/>
    <property type="evidence" value="ECO:0007669"/>
    <property type="project" value="InterPro"/>
</dbReference>
<dbReference type="EC" id="2.1.1.72" evidence="2"/>
<evidence type="ECO:0000256" key="3">
    <source>
        <dbReference type="ARBA" id="ARBA00022603"/>
    </source>
</evidence>
<evidence type="ECO:0000313" key="7">
    <source>
        <dbReference type="EMBL" id="HGU53255.1"/>
    </source>
</evidence>
<dbReference type="GO" id="GO:0032259">
    <property type="term" value="P:methylation"/>
    <property type="evidence" value="ECO:0007669"/>
    <property type="project" value="UniProtKB-KW"/>
</dbReference>